<dbReference type="GO" id="GO:0005886">
    <property type="term" value="C:plasma membrane"/>
    <property type="evidence" value="ECO:0007669"/>
    <property type="project" value="TreeGrafter"/>
</dbReference>
<comment type="catalytic activity">
    <reaction evidence="1">
        <text>ATP + protein L-histidine = ADP + protein N-phospho-L-histidine.</text>
        <dbReference type="EC" id="2.7.13.3"/>
    </reaction>
</comment>
<dbReference type="SMART" id="SM00387">
    <property type="entry name" value="HATPase_c"/>
    <property type="match status" value="1"/>
</dbReference>
<evidence type="ECO:0000259" key="13">
    <source>
        <dbReference type="PROSITE" id="PS50109"/>
    </source>
</evidence>
<dbReference type="InterPro" id="IPR036890">
    <property type="entry name" value="HATPase_C_sf"/>
</dbReference>
<dbReference type="InterPro" id="IPR003594">
    <property type="entry name" value="HATPase_dom"/>
</dbReference>
<dbReference type="CDD" id="cd06225">
    <property type="entry name" value="HAMP"/>
    <property type="match status" value="1"/>
</dbReference>
<dbReference type="InterPro" id="IPR005467">
    <property type="entry name" value="His_kinase_dom"/>
</dbReference>
<name>A0A1I1U665_9BURK</name>
<dbReference type="EMBL" id="FOLD01000032">
    <property type="protein sequence ID" value="SFD66184.1"/>
    <property type="molecule type" value="Genomic_DNA"/>
</dbReference>
<evidence type="ECO:0000256" key="1">
    <source>
        <dbReference type="ARBA" id="ARBA00000085"/>
    </source>
</evidence>
<proteinExistence type="predicted"/>
<dbReference type="Gene3D" id="6.10.340.10">
    <property type="match status" value="1"/>
</dbReference>
<evidence type="ECO:0000256" key="3">
    <source>
        <dbReference type="ARBA" id="ARBA00012438"/>
    </source>
</evidence>
<dbReference type="PROSITE" id="PS50109">
    <property type="entry name" value="HIS_KIN"/>
    <property type="match status" value="1"/>
</dbReference>
<evidence type="ECO:0000256" key="12">
    <source>
        <dbReference type="SAM" id="Phobius"/>
    </source>
</evidence>
<feature type="transmembrane region" description="Helical" evidence="12">
    <location>
        <begin position="168"/>
        <end position="189"/>
    </location>
</feature>
<dbReference type="InterPro" id="IPR050428">
    <property type="entry name" value="TCS_sensor_his_kinase"/>
</dbReference>
<evidence type="ECO:0000256" key="11">
    <source>
        <dbReference type="SAM" id="MobiDB-lite"/>
    </source>
</evidence>
<evidence type="ECO:0000256" key="9">
    <source>
        <dbReference type="ARBA" id="ARBA00023012"/>
    </source>
</evidence>
<protein>
    <recommendedName>
        <fullName evidence="3">histidine kinase</fullName>
        <ecNumber evidence="3">2.7.13.3</ecNumber>
    </recommendedName>
</protein>
<keyword evidence="16" id="KW-1185">Reference proteome</keyword>
<dbReference type="Gene3D" id="1.10.287.130">
    <property type="match status" value="1"/>
</dbReference>
<dbReference type="SUPFAM" id="SSF158472">
    <property type="entry name" value="HAMP domain-like"/>
    <property type="match status" value="1"/>
</dbReference>
<evidence type="ECO:0000256" key="10">
    <source>
        <dbReference type="ARBA" id="ARBA00023136"/>
    </source>
</evidence>
<dbReference type="AlphaFoldDB" id="A0A1I1U665"/>
<evidence type="ECO:0000256" key="7">
    <source>
        <dbReference type="ARBA" id="ARBA00022777"/>
    </source>
</evidence>
<dbReference type="RefSeq" id="WP_091876460.1">
    <property type="nucleotide sequence ID" value="NZ_FOLD01000032.1"/>
</dbReference>
<keyword evidence="4" id="KW-0597">Phosphoprotein</keyword>
<dbReference type="PANTHER" id="PTHR45436">
    <property type="entry name" value="SENSOR HISTIDINE KINASE YKOH"/>
    <property type="match status" value="1"/>
</dbReference>
<evidence type="ECO:0000256" key="4">
    <source>
        <dbReference type="ARBA" id="ARBA00022553"/>
    </source>
</evidence>
<dbReference type="SUPFAM" id="SSF47384">
    <property type="entry name" value="Homodimeric domain of signal transducing histidine kinase"/>
    <property type="match status" value="1"/>
</dbReference>
<keyword evidence="8 12" id="KW-1133">Transmembrane helix</keyword>
<comment type="subcellular location">
    <subcellularLocation>
        <location evidence="2">Membrane</location>
        <topology evidence="2">Multi-pass membrane protein</topology>
    </subcellularLocation>
</comment>
<dbReference type="InterPro" id="IPR003661">
    <property type="entry name" value="HisK_dim/P_dom"/>
</dbReference>
<keyword evidence="6 12" id="KW-0812">Transmembrane</keyword>
<dbReference type="OrthoDB" id="9804645at2"/>
<feature type="domain" description="Histidine kinase" evidence="13">
    <location>
        <begin position="249"/>
        <end position="461"/>
    </location>
</feature>
<evidence type="ECO:0000256" key="5">
    <source>
        <dbReference type="ARBA" id="ARBA00022679"/>
    </source>
</evidence>
<reference evidence="16" key="1">
    <citation type="submission" date="2016-10" db="EMBL/GenBank/DDBJ databases">
        <authorList>
            <person name="Varghese N."/>
            <person name="Submissions S."/>
        </authorList>
    </citation>
    <scope>NUCLEOTIDE SEQUENCE [LARGE SCALE GENOMIC DNA]</scope>
    <source>
        <strain evidence="16">CGMCC 1.12041</strain>
    </source>
</reference>
<dbReference type="Gene3D" id="3.30.565.10">
    <property type="entry name" value="Histidine kinase-like ATPase, C-terminal domain"/>
    <property type="match status" value="1"/>
</dbReference>
<keyword evidence="10 12" id="KW-0472">Membrane</keyword>
<evidence type="ECO:0000259" key="14">
    <source>
        <dbReference type="PROSITE" id="PS50885"/>
    </source>
</evidence>
<dbReference type="PROSITE" id="PS50885">
    <property type="entry name" value="HAMP"/>
    <property type="match status" value="1"/>
</dbReference>
<evidence type="ECO:0000313" key="15">
    <source>
        <dbReference type="EMBL" id="SFD66184.1"/>
    </source>
</evidence>
<organism evidence="15 16">
    <name type="scientific">Massilia yuzhufengensis</name>
    <dbReference type="NCBI Taxonomy" id="1164594"/>
    <lineage>
        <taxon>Bacteria</taxon>
        <taxon>Pseudomonadati</taxon>
        <taxon>Pseudomonadota</taxon>
        <taxon>Betaproteobacteria</taxon>
        <taxon>Burkholderiales</taxon>
        <taxon>Oxalobacteraceae</taxon>
        <taxon>Telluria group</taxon>
        <taxon>Massilia</taxon>
    </lineage>
</organism>
<evidence type="ECO:0000256" key="8">
    <source>
        <dbReference type="ARBA" id="ARBA00022989"/>
    </source>
</evidence>
<dbReference type="PRINTS" id="PR00344">
    <property type="entry name" value="BCTRLSENSOR"/>
</dbReference>
<evidence type="ECO:0000313" key="16">
    <source>
        <dbReference type="Proteomes" id="UP000198639"/>
    </source>
</evidence>
<gene>
    <name evidence="15" type="ORF">SAMN05216204_13213</name>
</gene>
<dbReference type="InterPro" id="IPR004358">
    <property type="entry name" value="Sig_transdc_His_kin-like_C"/>
</dbReference>
<dbReference type="PANTHER" id="PTHR45436:SF15">
    <property type="entry name" value="SENSOR HISTIDINE KINASE CUSS"/>
    <property type="match status" value="1"/>
</dbReference>
<dbReference type="CDD" id="cd00082">
    <property type="entry name" value="HisKA"/>
    <property type="match status" value="1"/>
</dbReference>
<dbReference type="STRING" id="1164594.SAMN05216204_13213"/>
<dbReference type="Pfam" id="PF02518">
    <property type="entry name" value="HATPase_c"/>
    <property type="match status" value="1"/>
</dbReference>
<dbReference type="InterPro" id="IPR003660">
    <property type="entry name" value="HAMP_dom"/>
</dbReference>
<dbReference type="SMART" id="SM00388">
    <property type="entry name" value="HisKA"/>
    <property type="match status" value="1"/>
</dbReference>
<keyword evidence="5" id="KW-0808">Transferase</keyword>
<feature type="region of interest" description="Disordered" evidence="11">
    <location>
        <begin position="138"/>
        <end position="162"/>
    </location>
</feature>
<accession>A0A1I1U665</accession>
<dbReference type="Proteomes" id="UP000198639">
    <property type="component" value="Unassembled WGS sequence"/>
</dbReference>
<dbReference type="SUPFAM" id="SSF55874">
    <property type="entry name" value="ATPase domain of HSP90 chaperone/DNA topoisomerase II/histidine kinase"/>
    <property type="match status" value="1"/>
</dbReference>
<feature type="compositionally biased region" description="Pro residues" evidence="11">
    <location>
        <begin position="147"/>
        <end position="158"/>
    </location>
</feature>
<dbReference type="InterPro" id="IPR036097">
    <property type="entry name" value="HisK_dim/P_sf"/>
</dbReference>
<dbReference type="EC" id="2.7.13.3" evidence="3"/>
<dbReference type="CDD" id="cd00075">
    <property type="entry name" value="HATPase"/>
    <property type="match status" value="1"/>
</dbReference>
<sequence length="461" mass="49381">MGRLFWKFFLCILLAQLAATIGIGSAFWLRDRARSQAAEIDTGPPAFIALDAAAATLKHGGLPALRGMLGEMQRTQVFVLDRHGRELLGRTVPAELVLEAQRQLASGEPQRGVRRLVGPDAQTYTAIVRRYFRGAPLGARPQADGPGEPPPGPGPGPGPGFGRRVGQVAGIVAATLASLLFAALLAWYFSRPIRALRSAFEAASAGDLAPRFTGSARAGDELSDLGRDFDRMSAQLRALMDGQRRLLHDVSHELRSPLARLQAAVGLAHQQPEKIGSSLDRIERESMRMDKLVGELLTLSRLEASPRIERREQLDLTELADEIAADARFEAGLEAPRISVDAPGVIVVQGDPDLLWSALENIVRNAMRHGGTGGMVTIALRTSSQSAYIDVLDRGPGIPAADLPSVFQPFFRANPGRSNVDGHGLGLAIAQRVVLAHGGDIRAANRDGGGLQVTLRLPLQP</sequence>
<evidence type="ECO:0000256" key="6">
    <source>
        <dbReference type="ARBA" id="ARBA00022692"/>
    </source>
</evidence>
<dbReference type="Pfam" id="PF00672">
    <property type="entry name" value="HAMP"/>
    <property type="match status" value="1"/>
</dbReference>
<feature type="domain" description="HAMP" evidence="14">
    <location>
        <begin position="187"/>
        <end position="241"/>
    </location>
</feature>
<dbReference type="SMART" id="SM00304">
    <property type="entry name" value="HAMP"/>
    <property type="match status" value="1"/>
</dbReference>
<keyword evidence="7 15" id="KW-0418">Kinase</keyword>
<evidence type="ECO:0000256" key="2">
    <source>
        <dbReference type="ARBA" id="ARBA00004141"/>
    </source>
</evidence>
<dbReference type="Pfam" id="PF00512">
    <property type="entry name" value="HisKA"/>
    <property type="match status" value="1"/>
</dbReference>
<dbReference type="GO" id="GO:0000155">
    <property type="term" value="F:phosphorelay sensor kinase activity"/>
    <property type="evidence" value="ECO:0007669"/>
    <property type="project" value="InterPro"/>
</dbReference>
<keyword evidence="9" id="KW-0902">Two-component regulatory system</keyword>